<comment type="caution">
    <text evidence="3">The sequence shown here is derived from an EMBL/GenBank/DDBJ whole genome shotgun (WGS) entry which is preliminary data.</text>
</comment>
<organism evidence="3 4">
    <name type="scientific">Hyphodiscus hymeniophilus</name>
    <dbReference type="NCBI Taxonomy" id="353542"/>
    <lineage>
        <taxon>Eukaryota</taxon>
        <taxon>Fungi</taxon>
        <taxon>Dikarya</taxon>
        <taxon>Ascomycota</taxon>
        <taxon>Pezizomycotina</taxon>
        <taxon>Leotiomycetes</taxon>
        <taxon>Helotiales</taxon>
        <taxon>Hyphodiscaceae</taxon>
        <taxon>Hyphodiscus</taxon>
    </lineage>
</organism>
<evidence type="ECO:0000313" key="3">
    <source>
        <dbReference type="EMBL" id="KAG0652525.1"/>
    </source>
</evidence>
<accession>A0A9P6VRY2</accession>
<feature type="chain" id="PRO_5040249226" evidence="2">
    <location>
        <begin position="21"/>
        <end position="134"/>
    </location>
</feature>
<name>A0A9P6VRY2_9HELO</name>
<evidence type="ECO:0000313" key="4">
    <source>
        <dbReference type="Proteomes" id="UP000785200"/>
    </source>
</evidence>
<dbReference type="Proteomes" id="UP000785200">
    <property type="component" value="Unassembled WGS sequence"/>
</dbReference>
<sequence length="134" mass="14733">MPSQTRLLVLSLSLPKATRATTPLRLPIPAIHPGQPFSSARRRRGWEGRQADENPTREKDKHNVQHDAVKEGKDERAKGEGSVGTSEKGGDANKKAERDNTEAPKPVIGMNDERGSECGDLEREVWEIGGEDRG</sequence>
<dbReference type="EMBL" id="VNKQ01000002">
    <property type="protein sequence ID" value="KAG0652525.1"/>
    <property type="molecule type" value="Genomic_DNA"/>
</dbReference>
<feature type="compositionally biased region" description="Basic and acidic residues" evidence="1">
    <location>
        <begin position="45"/>
        <end position="79"/>
    </location>
</feature>
<feature type="signal peptide" evidence="2">
    <location>
        <begin position="1"/>
        <end position="20"/>
    </location>
</feature>
<protein>
    <submittedName>
        <fullName evidence="3">Uncharacterized protein</fullName>
    </submittedName>
</protein>
<feature type="compositionally biased region" description="Basic and acidic residues" evidence="1">
    <location>
        <begin position="111"/>
        <end position="134"/>
    </location>
</feature>
<evidence type="ECO:0000256" key="2">
    <source>
        <dbReference type="SAM" id="SignalP"/>
    </source>
</evidence>
<dbReference type="AlphaFoldDB" id="A0A9P6VRY2"/>
<dbReference type="OrthoDB" id="3945172at2759"/>
<proteinExistence type="predicted"/>
<keyword evidence="2" id="KW-0732">Signal</keyword>
<reference evidence="3" key="1">
    <citation type="submission" date="2019-07" db="EMBL/GenBank/DDBJ databases">
        <title>Hyphodiscus hymeniophilus genome sequencing and assembly.</title>
        <authorList>
            <person name="Kramer G."/>
            <person name="Nodwell J."/>
        </authorList>
    </citation>
    <scope>NUCLEOTIDE SEQUENCE</scope>
    <source>
        <strain evidence="3">ATCC 34498</strain>
    </source>
</reference>
<feature type="compositionally biased region" description="Basic and acidic residues" evidence="1">
    <location>
        <begin position="88"/>
        <end position="102"/>
    </location>
</feature>
<evidence type="ECO:0000256" key="1">
    <source>
        <dbReference type="SAM" id="MobiDB-lite"/>
    </source>
</evidence>
<feature type="region of interest" description="Disordered" evidence="1">
    <location>
        <begin position="18"/>
        <end position="134"/>
    </location>
</feature>
<gene>
    <name evidence="3" type="ORF">D0Z07_0027</name>
</gene>
<keyword evidence="4" id="KW-1185">Reference proteome</keyword>